<feature type="domain" description="MobA-like NTP transferase" evidence="3">
    <location>
        <begin position="11"/>
        <end position="172"/>
    </location>
</feature>
<dbReference type="CDD" id="cd04182">
    <property type="entry name" value="GT_2_like_f"/>
    <property type="match status" value="1"/>
</dbReference>
<dbReference type="Proteomes" id="UP000776651">
    <property type="component" value="Unassembled WGS sequence"/>
</dbReference>
<dbReference type="PANTHER" id="PTHR43777:SF1">
    <property type="entry name" value="MOLYBDENUM COFACTOR CYTIDYLYLTRANSFERASE"/>
    <property type="match status" value="1"/>
</dbReference>
<keyword evidence="5" id="KW-1185">Reference proteome</keyword>
<dbReference type="SUPFAM" id="SSF53448">
    <property type="entry name" value="Nucleotide-diphospho-sugar transferases"/>
    <property type="match status" value="1"/>
</dbReference>
<proteinExistence type="predicted"/>
<dbReference type="RefSeq" id="WP_221596273.1">
    <property type="nucleotide sequence ID" value="NZ_JAIGNQ010000001.1"/>
</dbReference>
<feature type="region of interest" description="Disordered" evidence="2">
    <location>
        <begin position="181"/>
        <end position="200"/>
    </location>
</feature>
<evidence type="ECO:0000256" key="1">
    <source>
        <dbReference type="ARBA" id="ARBA00022842"/>
    </source>
</evidence>
<evidence type="ECO:0000313" key="5">
    <source>
        <dbReference type="Proteomes" id="UP000776651"/>
    </source>
</evidence>
<comment type="caution">
    <text evidence="4">The sequence shown here is derived from an EMBL/GenBank/DDBJ whole genome shotgun (WGS) entry which is preliminary data.</text>
</comment>
<dbReference type="PANTHER" id="PTHR43777">
    <property type="entry name" value="MOLYBDENUM COFACTOR CYTIDYLYLTRANSFERASE"/>
    <property type="match status" value="1"/>
</dbReference>
<dbReference type="Pfam" id="PF12804">
    <property type="entry name" value="NTP_transf_3"/>
    <property type="match status" value="1"/>
</dbReference>
<dbReference type="Gene3D" id="3.90.550.10">
    <property type="entry name" value="Spore Coat Polysaccharide Biosynthesis Protein SpsA, Chain A"/>
    <property type="match status" value="1"/>
</dbReference>
<keyword evidence="1" id="KW-0460">Magnesium</keyword>
<reference evidence="4 5" key="1">
    <citation type="submission" date="2021-08" db="EMBL/GenBank/DDBJ databases">
        <title>Comparative Genomics Analysis of the Genus Qipengyuania Reveals Extensive Genetic Diversity and Metabolic Versatility, Including the Description of Fifteen Novel Species.</title>
        <authorList>
            <person name="Liu Y."/>
        </authorList>
    </citation>
    <scope>NUCLEOTIDE SEQUENCE [LARGE SCALE GENOMIC DNA]</scope>
    <source>
        <strain evidence="4 5">GH25</strain>
    </source>
</reference>
<protein>
    <submittedName>
        <fullName evidence="4">Nucleotidyltransferase family protein</fullName>
    </submittedName>
</protein>
<gene>
    <name evidence="4" type="ORF">K3177_00395</name>
</gene>
<dbReference type="InterPro" id="IPR025877">
    <property type="entry name" value="MobA-like_NTP_Trfase"/>
</dbReference>
<feature type="compositionally biased region" description="Basic and acidic residues" evidence="2">
    <location>
        <begin position="189"/>
        <end position="200"/>
    </location>
</feature>
<evidence type="ECO:0000256" key="2">
    <source>
        <dbReference type="SAM" id="MobiDB-lite"/>
    </source>
</evidence>
<evidence type="ECO:0000259" key="3">
    <source>
        <dbReference type="Pfam" id="PF12804"/>
    </source>
</evidence>
<sequence length="200" mass="20719">MSLPEATGCHAIVLAAGAGSRFGGGKLLAPFRGRPLIYWSVAAALSSRVTSVTAVLGAQADDVAAALAPFADRRLSLVRCRQWEEGLSASLTFGLRTLPQDTRAVAIFLGDMPDLDPGLADRVLTEVVGGAPAAYPECEGLPGHPVALSSELFPLIESLKGDQGARAVLAGQSGVIRVPTDDPGSIADIDTRHDLKRLGP</sequence>
<organism evidence="4 5">
    <name type="scientific">Qipengyuania pacifica</name>
    <dbReference type="NCBI Taxonomy" id="2860199"/>
    <lineage>
        <taxon>Bacteria</taxon>
        <taxon>Pseudomonadati</taxon>
        <taxon>Pseudomonadota</taxon>
        <taxon>Alphaproteobacteria</taxon>
        <taxon>Sphingomonadales</taxon>
        <taxon>Erythrobacteraceae</taxon>
        <taxon>Qipengyuania</taxon>
    </lineage>
</organism>
<evidence type="ECO:0000313" key="4">
    <source>
        <dbReference type="EMBL" id="MBX7486963.1"/>
    </source>
</evidence>
<dbReference type="InterPro" id="IPR029044">
    <property type="entry name" value="Nucleotide-diphossugar_trans"/>
</dbReference>
<dbReference type="EMBL" id="JAIGNQ010000001">
    <property type="protein sequence ID" value="MBX7486963.1"/>
    <property type="molecule type" value="Genomic_DNA"/>
</dbReference>
<accession>A0ABS7JEY9</accession>
<name>A0ABS7JEY9_9SPHN</name>